<dbReference type="RefSeq" id="WP_007123175.1">
    <property type="nucleotide sequence ID" value="NZ_AZDK01000015.1"/>
</dbReference>
<proteinExistence type="predicted"/>
<evidence type="ECO:0000313" key="2">
    <source>
        <dbReference type="EMBL" id="EEW53198.1"/>
    </source>
</evidence>
<dbReference type="OrthoDB" id="2323555at2"/>
<feature type="compositionally biased region" description="Basic and acidic residues" evidence="1">
    <location>
        <begin position="1"/>
        <end position="10"/>
    </location>
</feature>
<dbReference type="eggNOG" id="ENOG5030AKW">
    <property type="taxonomic scope" value="Bacteria"/>
</dbReference>
<organism evidence="2 3">
    <name type="scientific">Limosilactobacillus antri DSM 16041</name>
    <dbReference type="NCBI Taxonomy" id="525309"/>
    <lineage>
        <taxon>Bacteria</taxon>
        <taxon>Bacillati</taxon>
        <taxon>Bacillota</taxon>
        <taxon>Bacilli</taxon>
        <taxon>Lactobacillales</taxon>
        <taxon>Lactobacillaceae</taxon>
        <taxon>Limosilactobacillus</taxon>
    </lineage>
</organism>
<gene>
    <name evidence="2" type="ORF">HMPREF0494_1628</name>
</gene>
<evidence type="ECO:0000256" key="1">
    <source>
        <dbReference type="SAM" id="MobiDB-lite"/>
    </source>
</evidence>
<feature type="region of interest" description="Disordered" evidence="1">
    <location>
        <begin position="1"/>
        <end position="25"/>
    </location>
</feature>
<dbReference type="EMBL" id="ACLL01000047">
    <property type="protein sequence ID" value="EEW53198.1"/>
    <property type="molecule type" value="Genomic_DNA"/>
</dbReference>
<name>C8P8I4_9LACO</name>
<dbReference type="HOGENOM" id="CLU_2273676_0_0_9"/>
<reference evidence="2 3" key="1">
    <citation type="submission" date="2009-09" db="EMBL/GenBank/DDBJ databases">
        <authorList>
            <person name="Qin X."/>
            <person name="Bachman B."/>
            <person name="Battles P."/>
            <person name="Bell A."/>
            <person name="Bess C."/>
            <person name="Bickham C."/>
            <person name="Chaboub L."/>
            <person name="Chen D."/>
            <person name="Coyle M."/>
            <person name="Deiros D.R."/>
            <person name="Dinh H."/>
            <person name="Forbes L."/>
            <person name="Fowler G."/>
            <person name="Francisco L."/>
            <person name="Fu Q."/>
            <person name="Gubbala S."/>
            <person name="Hale W."/>
            <person name="Han Y."/>
            <person name="Hemphill L."/>
            <person name="Highlander S.K."/>
            <person name="Hirani K."/>
            <person name="Hogues M."/>
            <person name="Jackson L."/>
            <person name="Jakkamsetti A."/>
            <person name="Javaid M."/>
            <person name="Jiang H."/>
            <person name="Korchina V."/>
            <person name="Kovar C."/>
            <person name="Lara F."/>
            <person name="Lee S."/>
            <person name="Mata R."/>
            <person name="Mathew T."/>
            <person name="Moen C."/>
            <person name="Morales K."/>
            <person name="Munidasa M."/>
            <person name="Nazareth L."/>
            <person name="Ngo R."/>
            <person name="Nguyen L."/>
            <person name="Okwuonu G."/>
            <person name="Ongeri F."/>
            <person name="Patil S."/>
            <person name="Petrosino J."/>
            <person name="Pham C."/>
            <person name="Pham P."/>
            <person name="Pu L.-L."/>
            <person name="Puazo M."/>
            <person name="Raj R."/>
            <person name="Reid J."/>
            <person name="Rouhana J."/>
            <person name="Saada N."/>
            <person name="Shang Y."/>
            <person name="Simmons D."/>
            <person name="Thornton R."/>
            <person name="Warren J."/>
            <person name="Weissenberger G."/>
            <person name="Zhang J."/>
            <person name="Zhang L."/>
            <person name="Zhou C."/>
            <person name="Zhu D."/>
            <person name="Muzny D."/>
            <person name="Worley K."/>
            <person name="Gibbs R."/>
        </authorList>
    </citation>
    <scope>NUCLEOTIDE SEQUENCE [LARGE SCALE GENOMIC DNA]</scope>
    <source>
        <strain evidence="2 3">DSM 16041</strain>
    </source>
</reference>
<dbReference type="AlphaFoldDB" id="C8P8I4"/>
<evidence type="ECO:0000313" key="3">
    <source>
        <dbReference type="Proteomes" id="UP000003675"/>
    </source>
</evidence>
<sequence>MAEESKRNTEQELETLDQPDADRSDWDLQTLDYDETIAVLNGEQKVQPEFAFADDVLTKIRKEQPKLKSDEDLNSVIEDKYQQILLARYNVDQEQNVTIDKK</sequence>
<accession>C8P8I4</accession>
<dbReference type="Proteomes" id="UP000003675">
    <property type="component" value="Unassembled WGS sequence"/>
</dbReference>
<comment type="caution">
    <text evidence="2">The sequence shown here is derived from an EMBL/GenBank/DDBJ whole genome shotgun (WGS) entry which is preliminary data.</text>
</comment>
<protein>
    <submittedName>
        <fullName evidence="2">Uncharacterized protein</fullName>
    </submittedName>
</protein>